<protein>
    <submittedName>
        <fullName evidence="2">Uncharacterized protein</fullName>
    </submittedName>
</protein>
<dbReference type="EMBL" id="OV725079">
    <property type="protein sequence ID" value="CAH1394554.1"/>
    <property type="molecule type" value="Genomic_DNA"/>
</dbReference>
<sequence length="71" mass="8249">MRRHAGQELPEDRIRRELPKQGGNSCPPLTAIWPINEGPTDYQTHQLRVSEVTARKSLKWHSNRVAYNMLI</sequence>
<dbReference type="AlphaFoldDB" id="A0A9P0E613"/>
<gene>
    <name evidence="2" type="ORF">NEZAVI_LOCUS5032</name>
</gene>
<organism evidence="2 3">
    <name type="scientific">Nezara viridula</name>
    <name type="common">Southern green stink bug</name>
    <name type="synonym">Cimex viridulus</name>
    <dbReference type="NCBI Taxonomy" id="85310"/>
    <lineage>
        <taxon>Eukaryota</taxon>
        <taxon>Metazoa</taxon>
        <taxon>Ecdysozoa</taxon>
        <taxon>Arthropoda</taxon>
        <taxon>Hexapoda</taxon>
        <taxon>Insecta</taxon>
        <taxon>Pterygota</taxon>
        <taxon>Neoptera</taxon>
        <taxon>Paraneoptera</taxon>
        <taxon>Hemiptera</taxon>
        <taxon>Heteroptera</taxon>
        <taxon>Panheteroptera</taxon>
        <taxon>Pentatomomorpha</taxon>
        <taxon>Pentatomoidea</taxon>
        <taxon>Pentatomidae</taxon>
        <taxon>Pentatominae</taxon>
        <taxon>Nezara</taxon>
    </lineage>
</organism>
<name>A0A9P0E613_NEZVI</name>
<evidence type="ECO:0000256" key="1">
    <source>
        <dbReference type="SAM" id="MobiDB-lite"/>
    </source>
</evidence>
<feature type="region of interest" description="Disordered" evidence="1">
    <location>
        <begin position="1"/>
        <end position="29"/>
    </location>
</feature>
<feature type="compositionally biased region" description="Basic and acidic residues" evidence="1">
    <location>
        <begin position="10"/>
        <end position="19"/>
    </location>
</feature>
<evidence type="ECO:0000313" key="2">
    <source>
        <dbReference type="EMBL" id="CAH1394554.1"/>
    </source>
</evidence>
<accession>A0A9P0E613</accession>
<evidence type="ECO:0000313" key="3">
    <source>
        <dbReference type="Proteomes" id="UP001152798"/>
    </source>
</evidence>
<proteinExistence type="predicted"/>
<reference evidence="2" key="1">
    <citation type="submission" date="2022-01" db="EMBL/GenBank/DDBJ databases">
        <authorList>
            <person name="King R."/>
        </authorList>
    </citation>
    <scope>NUCLEOTIDE SEQUENCE</scope>
</reference>
<keyword evidence="3" id="KW-1185">Reference proteome</keyword>
<dbReference type="Proteomes" id="UP001152798">
    <property type="component" value="Chromosome 3"/>
</dbReference>